<dbReference type="VEuPathDB" id="TriTrypDB:TcIL3000_0_20420"/>
<sequence>MERPPQRNSSTPVESVDNWVRAGEQIEEFVKKIESAPDAVLWKKEWGRVEALSRTLRELEPARVTTNAVSERGSQIADFWECFQKGLASRVRDLAKQAVGGVARALATAENIVGKLESAERWAKRFDKVFCCCARPPEQAAKAANELKRVKEFLKVLESLLKALGVVVKATEALCTSAVRAPDFVRALGAIGKPLRQK</sequence>
<dbReference type="AlphaFoldDB" id="F9WIQ7"/>
<proteinExistence type="predicted"/>
<dbReference type="Proteomes" id="UP000000702">
    <property type="component" value="Unassembled WGS sequence"/>
</dbReference>
<evidence type="ECO:0000313" key="1">
    <source>
        <dbReference type="EMBL" id="CCD17205.1"/>
    </source>
</evidence>
<reference evidence="2" key="1">
    <citation type="submission" date="2011-07" db="EMBL/GenBank/DDBJ databases">
        <title>Divergent evolution of antigenic variation in African trypanosomes.</title>
        <authorList>
            <person name="Jackson A.P."/>
            <person name="Berry A."/>
            <person name="Allison H.C."/>
            <person name="Burton P."/>
            <person name="Anderson J."/>
            <person name="Aslett M."/>
            <person name="Brown R."/>
            <person name="Corton N."/>
            <person name="Harris D."/>
            <person name="Hauser H."/>
            <person name="Gamble J."/>
            <person name="Gilderthorp R."/>
            <person name="McQuillan J."/>
            <person name="Quail M.A."/>
            <person name="Sanders M."/>
            <person name="Van Tonder A."/>
            <person name="Ginger M.L."/>
            <person name="Donelson J.E."/>
            <person name="Field M.C."/>
            <person name="Barry J.D."/>
            <person name="Berriman M."/>
            <person name="Hertz-Fowler C."/>
        </authorList>
    </citation>
    <scope>NUCLEOTIDE SEQUENCE [LARGE SCALE GENOMIC DNA]</scope>
    <source>
        <strain evidence="2">IL3000</strain>
    </source>
</reference>
<dbReference type="EMBL" id="CAEQ01002627">
    <property type="protein sequence ID" value="CCD17205.1"/>
    <property type="molecule type" value="Genomic_DNA"/>
</dbReference>
<gene>
    <name evidence="1" type="ORF">TCIL3000_0_20420</name>
</gene>
<comment type="caution">
    <text evidence="1">The sequence shown here is derived from an EMBL/GenBank/DDBJ whole genome shotgun (WGS) entry which is preliminary data.</text>
</comment>
<protein>
    <submittedName>
        <fullName evidence="1">WGS project CAEQ00000000 data, annotated contig 822</fullName>
    </submittedName>
</protein>
<name>F9WIQ7_TRYCI</name>
<evidence type="ECO:0000313" key="2">
    <source>
        <dbReference type="Proteomes" id="UP000000702"/>
    </source>
</evidence>
<accession>F9WIQ7</accession>
<reference evidence="1 2" key="2">
    <citation type="journal article" date="2012" name="Proc. Natl. Acad. Sci. U.S.A.">
        <title>Antigenic diversity is generated by distinct evolutionary mechanisms in African trypanosome species.</title>
        <authorList>
            <person name="Jackson A.P."/>
            <person name="Berry A."/>
            <person name="Aslett M."/>
            <person name="Allison H.C."/>
            <person name="Burton P."/>
            <person name="Vavrova-Anderson J."/>
            <person name="Brown R."/>
            <person name="Browne H."/>
            <person name="Corton N."/>
            <person name="Hauser H."/>
            <person name="Gamble J."/>
            <person name="Gilderthorp R."/>
            <person name="Marcello L."/>
            <person name="McQuillan J."/>
            <person name="Otto T.D."/>
            <person name="Quail M.A."/>
            <person name="Sanders M.J."/>
            <person name="van Tonder A."/>
            <person name="Ginger M.L."/>
            <person name="Field M.C."/>
            <person name="Barry J.D."/>
            <person name="Hertz-Fowler C."/>
            <person name="Berriman M."/>
        </authorList>
    </citation>
    <scope>NUCLEOTIDE SEQUENCE [LARGE SCALE GENOMIC DNA]</scope>
    <source>
        <strain evidence="1 2">IL3000</strain>
    </source>
</reference>
<keyword evidence="2" id="KW-1185">Reference proteome</keyword>
<organism evidence="1 2">
    <name type="scientific">Trypanosoma congolense (strain IL3000)</name>
    <dbReference type="NCBI Taxonomy" id="1068625"/>
    <lineage>
        <taxon>Eukaryota</taxon>
        <taxon>Discoba</taxon>
        <taxon>Euglenozoa</taxon>
        <taxon>Kinetoplastea</taxon>
        <taxon>Metakinetoplastina</taxon>
        <taxon>Trypanosomatida</taxon>
        <taxon>Trypanosomatidae</taxon>
        <taxon>Trypanosoma</taxon>
        <taxon>Nannomonas</taxon>
    </lineage>
</organism>